<feature type="transmembrane region" description="Helical" evidence="6">
    <location>
        <begin position="372"/>
        <end position="392"/>
    </location>
</feature>
<evidence type="ECO:0000256" key="1">
    <source>
        <dbReference type="ARBA" id="ARBA00004141"/>
    </source>
</evidence>
<dbReference type="InterPro" id="IPR038900">
    <property type="entry name" value="TMC"/>
</dbReference>
<comment type="similarity">
    <text evidence="2 6">Belongs to the TMC family.</text>
</comment>
<keyword evidence="4 6" id="KW-1133">Transmembrane helix</keyword>
<feature type="transmembrane region" description="Helical" evidence="6">
    <location>
        <begin position="652"/>
        <end position="676"/>
    </location>
</feature>
<evidence type="ECO:0000256" key="3">
    <source>
        <dbReference type="ARBA" id="ARBA00022692"/>
    </source>
</evidence>
<evidence type="ECO:0000256" key="2">
    <source>
        <dbReference type="ARBA" id="ARBA00006510"/>
    </source>
</evidence>
<feature type="compositionally biased region" description="Low complexity" evidence="7">
    <location>
        <begin position="1000"/>
        <end position="1020"/>
    </location>
</feature>
<dbReference type="Proteomes" id="UP000472263">
    <property type="component" value="Chromosome 3"/>
</dbReference>
<feature type="transmembrane region" description="Helical" evidence="6">
    <location>
        <begin position="595"/>
        <end position="616"/>
    </location>
</feature>
<feature type="compositionally biased region" description="Polar residues" evidence="7">
    <location>
        <begin position="747"/>
        <end position="756"/>
    </location>
</feature>
<feature type="transmembrane region" description="Helical" evidence="6">
    <location>
        <begin position="487"/>
        <end position="505"/>
    </location>
</feature>
<feature type="transmembrane region" description="Helical" evidence="6">
    <location>
        <begin position="545"/>
        <end position="563"/>
    </location>
</feature>
<feature type="compositionally biased region" description="Polar residues" evidence="7">
    <location>
        <begin position="724"/>
        <end position="740"/>
    </location>
</feature>
<comment type="subcellular location">
    <subcellularLocation>
        <location evidence="1 6">Membrane</location>
        <topology evidence="1 6">Multi-pass membrane protein</topology>
    </subcellularLocation>
</comment>
<dbReference type="PANTHER" id="PTHR23302:SF35">
    <property type="entry name" value="TRANSMEMBRANE CHANNEL-LIKE PROTEIN 3"/>
    <property type="match status" value="1"/>
</dbReference>
<evidence type="ECO:0000313" key="10">
    <source>
        <dbReference type="Proteomes" id="UP000472263"/>
    </source>
</evidence>
<feature type="compositionally biased region" description="Basic and acidic residues" evidence="7">
    <location>
        <begin position="1"/>
        <end position="20"/>
    </location>
</feature>
<dbReference type="GO" id="GO:0008381">
    <property type="term" value="F:mechanosensitive monoatomic ion channel activity"/>
    <property type="evidence" value="ECO:0007669"/>
    <property type="project" value="TreeGrafter"/>
</dbReference>
<feature type="region of interest" description="Disordered" evidence="7">
    <location>
        <begin position="965"/>
        <end position="1021"/>
    </location>
</feature>
<dbReference type="GO" id="GO:0005886">
    <property type="term" value="C:plasma membrane"/>
    <property type="evidence" value="ECO:0007669"/>
    <property type="project" value="InterPro"/>
</dbReference>
<dbReference type="AlphaFoldDB" id="A0A667XDN6"/>
<accession>A0A667XDN6</accession>
<keyword evidence="3 6" id="KW-0812">Transmembrane</keyword>
<feature type="region of interest" description="Disordered" evidence="7">
    <location>
        <begin position="896"/>
        <end position="921"/>
    </location>
</feature>
<dbReference type="GeneTree" id="ENSGT01050000244942"/>
<evidence type="ECO:0000256" key="5">
    <source>
        <dbReference type="ARBA" id="ARBA00023136"/>
    </source>
</evidence>
<reference evidence="9" key="2">
    <citation type="submission" date="2025-08" db="UniProtKB">
        <authorList>
            <consortium name="Ensembl"/>
        </authorList>
    </citation>
    <scope>IDENTIFICATION</scope>
</reference>
<feature type="transmembrane region" description="Helical" evidence="6">
    <location>
        <begin position="114"/>
        <end position="141"/>
    </location>
</feature>
<protein>
    <recommendedName>
        <fullName evidence="6">Transmembrane channel-like protein</fullName>
    </recommendedName>
</protein>
<feature type="transmembrane region" description="Helical" evidence="6">
    <location>
        <begin position="172"/>
        <end position="190"/>
    </location>
</feature>
<feature type="transmembrane region" description="Helical" evidence="6">
    <location>
        <begin position="202"/>
        <end position="222"/>
    </location>
</feature>
<keyword evidence="5 6" id="KW-0472">Membrane</keyword>
<dbReference type="InterPro" id="IPR012496">
    <property type="entry name" value="TMC_dom"/>
</dbReference>
<feature type="domain" description="TMC" evidence="8">
    <location>
        <begin position="475"/>
        <end position="590"/>
    </location>
</feature>
<dbReference type="PANTHER" id="PTHR23302">
    <property type="entry name" value="TRANSMEMBRANE CHANNEL-RELATED"/>
    <property type="match status" value="1"/>
</dbReference>
<feature type="region of interest" description="Disordered" evidence="7">
    <location>
        <begin position="1"/>
        <end position="21"/>
    </location>
</feature>
<feature type="compositionally biased region" description="Basic residues" evidence="7">
    <location>
        <begin position="896"/>
        <end position="907"/>
    </location>
</feature>
<dbReference type="InParanoid" id="A0A667XDN6"/>
<feature type="transmembrane region" description="Helical" evidence="6">
    <location>
        <begin position="296"/>
        <end position="317"/>
    </location>
</feature>
<name>A0A667XDN6_9TELE</name>
<feature type="region of interest" description="Disordered" evidence="7">
    <location>
        <begin position="710"/>
        <end position="773"/>
    </location>
</feature>
<keyword evidence="10" id="KW-1185">Reference proteome</keyword>
<evidence type="ECO:0000313" key="9">
    <source>
        <dbReference type="Ensembl" id="ENSMMDP00005007091.1"/>
    </source>
</evidence>
<dbReference type="Ensembl" id="ENSMMDT00005007276.1">
    <property type="protein sequence ID" value="ENSMMDP00005007091.1"/>
    <property type="gene ID" value="ENSMMDG00005003861.1"/>
</dbReference>
<feature type="transmembrane region" description="Helical" evidence="6">
    <location>
        <begin position="338"/>
        <end position="360"/>
    </location>
</feature>
<dbReference type="Pfam" id="PF07810">
    <property type="entry name" value="TMC"/>
    <property type="match status" value="1"/>
</dbReference>
<proteinExistence type="inferred from homology"/>
<evidence type="ECO:0000256" key="7">
    <source>
        <dbReference type="SAM" id="MobiDB-lite"/>
    </source>
</evidence>
<reference evidence="9" key="1">
    <citation type="submission" date="2019-06" db="EMBL/GenBank/DDBJ databases">
        <authorList>
            <consortium name="Wellcome Sanger Institute Data Sharing"/>
        </authorList>
    </citation>
    <scope>NUCLEOTIDE SEQUENCE [LARGE SCALE GENOMIC DNA]</scope>
</reference>
<sequence length="1067" mass="121758">QVLKERKLYDEDKDDERLDSNDPEEMFQNIQYQKEIIANIRTRPWPMRRKLKVLKQAREIVLKYEGRLTRTRGYQAAGADLLKKLSRLLYNIVVLFIPWEMRIKKIESHFGSGVASYFIFLRWLFGINIVLTIMTGAFIVLPELLAGAPFGTTRSKTIPKEHLASAQDLDTIWSLGGYLQYSVLFYGYYGRVRKIGSAGYRLPLAYFLVGMAVFAYSFIILLRKMAKNSRLSLASASDENFTFCWRVFCAWDYLIGNPEAAESKGAAIVNNIREAIVEEQEKKKDTSLAVLISLRILANILVLLSLAGSIYIIYFVVDRSQKLEQEKPELTLWEKNEVVSVVVSLITMIAPSAFELVAQLEMYHPRTSLRFQLGRVLVLYLGNLYSLIIALLDKVNSMSSAVRNWSDSSFLATISQPEEESLSTLVSDVSEHRNSTIATIAMVLDVSNSTKSSTVTISNQTALFEKNTRSQQDQCWETYVGQEMLKLSIIDMIFTVASILLIDFIRGLVVRYLSDCCCWDLESKFPEYGEFKIAENVLHLIYNQGMIWMGAFFSPCLPAFNVLKLIGLMYLRSWAVLTCNVPHQQVFRASRSNNFYLAMLLFMLFLCMLPTIFAIVRYRPSQHCGPFSGQEKIYDIISETITSDFPLWFSKVMSYVTSPVVVLPALLLLFMLIYYLQAIARSLKFTNNQLRMQLQTERTEDKKKVFQMASDQQESDITSHESSIHTPSPRRNGSVTNFQSPVHRGNSIRTITQSASRADLNRGSVAGSSRSPTVSILHKHRLQHISNRFYVESMSTDSESMLHQPSSKWELTFKFYIHSDPLYRKTIRPMHAAEAAGIITAQSYMGRRAHATRYVILNEHDARKKLLRSATRIPRHYCVEEPGEILELYPRNIKRYAPRTPHPHRAHPSQGSFGQAHRPRSLSDLHQPARFYIGERVESQLSMAKDAPSARGRYEMDWEDLEAHSQTNARGAEPLLSPARTRNMEPQVKPKTRRKQLEPSLTESDSASLASSSDQQNSSTDQYIQVIHNKERYLKSDTRQGKLTKKKSKASFDLNVSGSNDLVCSNV</sequence>
<evidence type="ECO:0000256" key="6">
    <source>
        <dbReference type="RuleBase" id="RU310713"/>
    </source>
</evidence>
<evidence type="ECO:0000259" key="8">
    <source>
        <dbReference type="Pfam" id="PF07810"/>
    </source>
</evidence>
<reference evidence="9" key="3">
    <citation type="submission" date="2025-09" db="UniProtKB">
        <authorList>
            <consortium name="Ensembl"/>
        </authorList>
    </citation>
    <scope>IDENTIFICATION</scope>
</reference>
<evidence type="ECO:0000256" key="4">
    <source>
        <dbReference type="ARBA" id="ARBA00022989"/>
    </source>
</evidence>
<organism evidence="9 10">
    <name type="scientific">Myripristis murdjan</name>
    <name type="common">pinecone soldierfish</name>
    <dbReference type="NCBI Taxonomy" id="586833"/>
    <lineage>
        <taxon>Eukaryota</taxon>
        <taxon>Metazoa</taxon>
        <taxon>Chordata</taxon>
        <taxon>Craniata</taxon>
        <taxon>Vertebrata</taxon>
        <taxon>Euteleostomi</taxon>
        <taxon>Actinopterygii</taxon>
        <taxon>Neopterygii</taxon>
        <taxon>Teleostei</taxon>
        <taxon>Neoteleostei</taxon>
        <taxon>Acanthomorphata</taxon>
        <taxon>Holocentriformes</taxon>
        <taxon>Holocentridae</taxon>
        <taxon>Myripristis</taxon>
    </lineage>
</organism>
<gene>
    <name evidence="9" type="primary">TMC3</name>
    <name evidence="9" type="synonym">tmc3</name>
</gene>